<dbReference type="SUPFAM" id="SSF158568">
    <property type="entry name" value="AF1862-like"/>
    <property type="match status" value="1"/>
</dbReference>
<reference evidence="9" key="1">
    <citation type="submission" date="2016-01" db="EMBL/GenBank/DDBJ databases">
        <authorList>
            <person name="Vorgias C.E."/>
        </authorList>
    </citation>
    <scope>NUCLEOTIDE SEQUENCE [LARGE SCALE GENOMIC DNA]</scope>
</reference>
<protein>
    <recommendedName>
        <fullName evidence="5">CRISPR type III-B/RAMP module-associated protein Cmr5</fullName>
    </recommendedName>
</protein>
<feature type="coiled-coil region" evidence="6">
    <location>
        <begin position="139"/>
        <end position="166"/>
    </location>
</feature>
<comment type="subcellular location">
    <subcellularLocation>
        <location evidence="1">Cytoplasm</location>
    </subcellularLocation>
</comment>
<dbReference type="EMBL" id="LN999010">
    <property type="protein sequence ID" value="CUX77817.1"/>
    <property type="molecule type" value="Genomic_DNA"/>
</dbReference>
<keyword evidence="10" id="KW-1185">Reference proteome</keyword>
<evidence type="ECO:0000256" key="3">
    <source>
        <dbReference type="ARBA" id="ARBA00022490"/>
    </source>
</evidence>
<comment type="similarity">
    <text evidence="2">Belongs to the CRISPR system Cmr5 family.</text>
</comment>
<dbReference type="EMBL" id="CP015193">
    <property type="protein sequence ID" value="ASJ17202.1"/>
    <property type="molecule type" value="Genomic_DNA"/>
</dbReference>
<dbReference type="Proteomes" id="UP000250189">
    <property type="component" value="Chromosome"/>
</dbReference>
<dbReference type="InterPro" id="IPR023101">
    <property type="entry name" value="AF1862-like_dom_sf"/>
</dbReference>
<reference evidence="8" key="2">
    <citation type="submission" date="2016-01" db="EMBL/GenBank/DDBJ databases">
        <authorList>
            <person name="Oliw E.H."/>
        </authorList>
    </citation>
    <scope>NUCLEOTIDE SEQUENCE</scope>
    <source>
        <strain evidence="8">1</strain>
    </source>
</reference>
<keyword evidence="6" id="KW-0175">Coiled coil</keyword>
<keyword evidence="3" id="KW-0963">Cytoplasm</keyword>
<dbReference type="Gene3D" id="1.10.520.30">
    <property type="entry name" value="AF1862-like domain"/>
    <property type="match status" value="2"/>
</dbReference>
<evidence type="ECO:0000256" key="1">
    <source>
        <dbReference type="ARBA" id="ARBA00004496"/>
    </source>
</evidence>
<sequence>MNMKTLEQKRADFAFGVVEMIATLKNMEREKLLRTLVEFISPDSGSSSNYNEFYKEFLAVKGQDIDPEKFGKELEEKMSSYISKAPVLVLTNGLGQTMAFFASKAEERPFKIPRLANDFLNAKKEHESVKDELKWIMEHGKSEEEKKKAEKELEQLKKKVMNSANRVKSFLLNPSTTAYLILYASIQKWLWKRDIIPENKDFLEWFTKDADSLVLIQATREVLELLKWMVRFADAMLEGE</sequence>
<evidence type="ECO:0000256" key="5">
    <source>
        <dbReference type="ARBA" id="ARBA00030001"/>
    </source>
</evidence>
<dbReference type="Proteomes" id="UP000093069">
    <property type="component" value="Chromosome I"/>
</dbReference>
<dbReference type="Pfam" id="PF09701">
    <property type="entry name" value="Cas_Cmr5"/>
    <property type="match status" value="2"/>
</dbReference>
<dbReference type="InterPro" id="IPR010160">
    <property type="entry name" value="CRISPR-assoc_prot_Cmr5"/>
</dbReference>
<dbReference type="NCBIfam" id="TIGR01881">
    <property type="entry name" value="cas_Cmr5"/>
    <property type="match status" value="2"/>
</dbReference>
<gene>
    <name evidence="7" type="ORF">A3L04_09055</name>
    <name evidence="8" type="ORF">CHITON_1038</name>
</gene>
<accession>A0A160VS45</accession>
<evidence type="ECO:0000313" key="8">
    <source>
        <dbReference type="EMBL" id="CUX77817.1"/>
    </source>
</evidence>
<evidence type="ECO:0000256" key="2">
    <source>
        <dbReference type="ARBA" id="ARBA00006161"/>
    </source>
</evidence>
<evidence type="ECO:0000313" key="9">
    <source>
        <dbReference type="Proteomes" id="UP000093069"/>
    </source>
</evidence>
<dbReference type="RefSeq" id="WP_068577403.1">
    <property type="nucleotide sequence ID" value="NZ_CP015193.1"/>
</dbReference>
<proteinExistence type="inferred from homology"/>
<evidence type="ECO:0000256" key="6">
    <source>
        <dbReference type="SAM" id="Coils"/>
    </source>
</evidence>
<dbReference type="AlphaFoldDB" id="A0A160VS45"/>
<name>A0A160VS45_9EURY</name>
<dbReference type="STRING" id="54262.CHITON_1038"/>
<dbReference type="KEGG" id="tch:CHITON_1038"/>
<dbReference type="GeneID" id="33322726"/>
<reference evidence="7 10" key="3">
    <citation type="submission" date="2016-04" db="EMBL/GenBank/DDBJ databases">
        <title>Complete genome sequence of Thermococcus chitonophagus type strain GC74.</title>
        <authorList>
            <person name="Oger P.M."/>
        </authorList>
    </citation>
    <scope>NUCLEOTIDE SEQUENCE [LARGE SCALE GENOMIC DNA]</scope>
    <source>
        <strain evidence="7 10">GC74</strain>
    </source>
</reference>
<evidence type="ECO:0000313" key="10">
    <source>
        <dbReference type="Proteomes" id="UP000250189"/>
    </source>
</evidence>
<evidence type="ECO:0000313" key="7">
    <source>
        <dbReference type="EMBL" id="ASJ17202.1"/>
    </source>
</evidence>
<dbReference type="GO" id="GO:0005737">
    <property type="term" value="C:cytoplasm"/>
    <property type="evidence" value="ECO:0007669"/>
    <property type="project" value="UniProtKB-SubCell"/>
</dbReference>
<evidence type="ECO:0000256" key="4">
    <source>
        <dbReference type="ARBA" id="ARBA00023118"/>
    </source>
</evidence>
<dbReference type="GO" id="GO:0051607">
    <property type="term" value="P:defense response to virus"/>
    <property type="evidence" value="ECO:0007669"/>
    <property type="project" value="UniProtKB-KW"/>
</dbReference>
<keyword evidence="4" id="KW-0051">Antiviral defense</keyword>
<organism evidence="8 9">
    <name type="scientific">Thermococcus chitonophagus</name>
    <dbReference type="NCBI Taxonomy" id="54262"/>
    <lineage>
        <taxon>Archaea</taxon>
        <taxon>Methanobacteriati</taxon>
        <taxon>Methanobacteriota</taxon>
        <taxon>Thermococci</taxon>
        <taxon>Thermococcales</taxon>
        <taxon>Thermococcaceae</taxon>
        <taxon>Thermococcus</taxon>
    </lineage>
</organism>